<dbReference type="Proteomes" id="UP000789375">
    <property type="component" value="Unassembled WGS sequence"/>
</dbReference>
<reference evidence="1" key="1">
    <citation type="submission" date="2021-06" db="EMBL/GenBank/DDBJ databases">
        <authorList>
            <person name="Kallberg Y."/>
            <person name="Tangrot J."/>
            <person name="Rosling A."/>
        </authorList>
    </citation>
    <scope>NUCLEOTIDE SEQUENCE</scope>
    <source>
        <strain evidence="1">87-6 pot B 2015</strain>
    </source>
</reference>
<organism evidence="1 2">
    <name type="scientific">Funneliformis mosseae</name>
    <name type="common">Endomycorrhizal fungus</name>
    <name type="synonym">Glomus mosseae</name>
    <dbReference type="NCBI Taxonomy" id="27381"/>
    <lineage>
        <taxon>Eukaryota</taxon>
        <taxon>Fungi</taxon>
        <taxon>Fungi incertae sedis</taxon>
        <taxon>Mucoromycota</taxon>
        <taxon>Glomeromycotina</taxon>
        <taxon>Glomeromycetes</taxon>
        <taxon>Glomerales</taxon>
        <taxon>Glomeraceae</taxon>
        <taxon>Funneliformis</taxon>
    </lineage>
</organism>
<evidence type="ECO:0000313" key="1">
    <source>
        <dbReference type="EMBL" id="CAG8716129.1"/>
    </source>
</evidence>
<comment type="caution">
    <text evidence="1">The sequence shown here is derived from an EMBL/GenBank/DDBJ whole genome shotgun (WGS) entry which is preliminary data.</text>
</comment>
<name>A0A9N9I1M3_FUNMO</name>
<dbReference type="AlphaFoldDB" id="A0A9N9I1M3"/>
<accession>A0A9N9I1M3</accession>
<sequence>MVKQDKILMGGELDEILYNQRFLVEMARFFYSKVETFKDKTTLNLAAKRFSNNIAFTGLTIKKAEIGCIIAVPVDLPNLITAEKRHCQIYGSNDLCKISVVG</sequence>
<proteinExistence type="predicted"/>
<keyword evidence="2" id="KW-1185">Reference proteome</keyword>
<dbReference type="EMBL" id="CAJVPP010011959">
    <property type="protein sequence ID" value="CAG8716129.1"/>
    <property type="molecule type" value="Genomic_DNA"/>
</dbReference>
<protein>
    <submittedName>
        <fullName evidence="1">8096_t:CDS:1</fullName>
    </submittedName>
</protein>
<gene>
    <name evidence="1" type="ORF">FMOSSE_LOCUS14651</name>
</gene>
<evidence type="ECO:0000313" key="2">
    <source>
        <dbReference type="Proteomes" id="UP000789375"/>
    </source>
</evidence>